<evidence type="ECO:0000256" key="3">
    <source>
        <dbReference type="ARBA" id="ARBA00023125"/>
    </source>
</evidence>
<dbReference type="Pfam" id="PF00126">
    <property type="entry name" value="HTH_1"/>
    <property type="match status" value="1"/>
</dbReference>
<dbReference type="InterPro" id="IPR036390">
    <property type="entry name" value="WH_DNA-bd_sf"/>
</dbReference>
<dbReference type="EMBL" id="JAGYPE010000007">
    <property type="protein sequence ID" value="MBS4186623.1"/>
    <property type="molecule type" value="Genomic_DNA"/>
</dbReference>
<keyword evidence="3" id="KW-0238">DNA-binding</keyword>
<evidence type="ECO:0000256" key="2">
    <source>
        <dbReference type="ARBA" id="ARBA00023015"/>
    </source>
</evidence>
<dbReference type="AlphaFoldDB" id="A0A942YDH4"/>
<dbReference type="Pfam" id="PF03466">
    <property type="entry name" value="LysR_substrate"/>
    <property type="match status" value="1"/>
</dbReference>
<dbReference type="InterPro" id="IPR036388">
    <property type="entry name" value="WH-like_DNA-bd_sf"/>
</dbReference>
<evidence type="ECO:0000313" key="8">
    <source>
        <dbReference type="Proteomes" id="UP000677265"/>
    </source>
</evidence>
<dbReference type="EMBL" id="JAGYPE020000079">
    <property type="protein sequence ID" value="MCH6269097.1"/>
    <property type="molecule type" value="Genomic_DNA"/>
</dbReference>
<dbReference type="FunFam" id="1.10.10.10:FF:000001">
    <property type="entry name" value="LysR family transcriptional regulator"/>
    <property type="match status" value="1"/>
</dbReference>
<dbReference type="PRINTS" id="PR00039">
    <property type="entry name" value="HTHLYSR"/>
</dbReference>
<proteinExistence type="inferred from homology"/>
<dbReference type="InterPro" id="IPR005119">
    <property type="entry name" value="LysR_subst-bd"/>
</dbReference>
<dbReference type="GO" id="GO:0005829">
    <property type="term" value="C:cytosol"/>
    <property type="evidence" value="ECO:0007669"/>
    <property type="project" value="TreeGrafter"/>
</dbReference>
<dbReference type="PROSITE" id="PS50931">
    <property type="entry name" value="HTH_LYSR"/>
    <property type="match status" value="1"/>
</dbReference>
<dbReference type="Proteomes" id="UP000677265">
    <property type="component" value="Unassembled WGS sequence"/>
</dbReference>
<feature type="domain" description="HTH lysR-type" evidence="5">
    <location>
        <begin position="1"/>
        <end position="58"/>
    </location>
</feature>
<dbReference type="GO" id="GO:0003700">
    <property type="term" value="F:DNA-binding transcription factor activity"/>
    <property type="evidence" value="ECO:0007669"/>
    <property type="project" value="InterPro"/>
</dbReference>
<evidence type="ECO:0000256" key="4">
    <source>
        <dbReference type="ARBA" id="ARBA00023163"/>
    </source>
</evidence>
<evidence type="ECO:0000259" key="5">
    <source>
        <dbReference type="PROSITE" id="PS50931"/>
    </source>
</evidence>
<dbReference type="CDD" id="cd05466">
    <property type="entry name" value="PBP2_LTTR_substrate"/>
    <property type="match status" value="1"/>
</dbReference>
<dbReference type="SUPFAM" id="SSF46785">
    <property type="entry name" value="Winged helix' DNA-binding domain"/>
    <property type="match status" value="1"/>
</dbReference>
<dbReference type="PANTHER" id="PTHR30419">
    <property type="entry name" value="HTH-TYPE TRANSCRIPTIONAL REGULATOR YBHD"/>
    <property type="match status" value="1"/>
</dbReference>
<evidence type="ECO:0000256" key="1">
    <source>
        <dbReference type="ARBA" id="ARBA00009437"/>
    </source>
</evidence>
<name>A0A942YDH4_9BACI</name>
<evidence type="ECO:0000313" key="6">
    <source>
        <dbReference type="EMBL" id="MBS4186623.1"/>
    </source>
</evidence>
<dbReference type="Gene3D" id="1.10.10.10">
    <property type="entry name" value="Winged helix-like DNA-binding domain superfamily/Winged helix DNA-binding domain"/>
    <property type="match status" value="1"/>
</dbReference>
<dbReference type="GO" id="GO:0003677">
    <property type="term" value="F:DNA binding"/>
    <property type="evidence" value="ECO:0007669"/>
    <property type="project" value="UniProtKB-KW"/>
</dbReference>
<sequence>MNIDYFRSFVETVNQKSLSKASERLNISQPALSKQIRKLEDFFDAPLLVRSTSGVVLTEAGELVYKRLPQILGDLSILQNDLNSLKEIRSYRIGTLPSLAGNYIPSRILKLKEKGIHVEVVIKNGSQEVFELLKNGEIDAAIIEEMPVNKTYWQKEIFEEPLYAILRTSHKLSEKQSVQIEEISDEEFVLYPSFCTIRESVSRMFHEQEKELKIIREIDFGDFLIGYVAAGSGITVVPEMSIKNLGNSFVKAIPLNHSLAKRTISLIANSNTTGKALYPFFKKL</sequence>
<dbReference type="SUPFAM" id="SSF53850">
    <property type="entry name" value="Periplasmic binding protein-like II"/>
    <property type="match status" value="1"/>
</dbReference>
<reference evidence="6" key="1">
    <citation type="submission" date="2021-05" db="EMBL/GenBank/DDBJ databases">
        <title>Novel Bacillus species.</title>
        <authorList>
            <person name="Liu G."/>
        </authorList>
    </citation>
    <scope>NUCLEOTIDE SEQUENCE</scope>
    <source>
        <strain evidence="6 8">FJAT-50051</strain>
    </source>
</reference>
<dbReference type="InterPro" id="IPR000847">
    <property type="entry name" value="LysR_HTH_N"/>
</dbReference>
<dbReference type="PANTHER" id="PTHR30419:SF8">
    <property type="entry name" value="NITROGEN ASSIMILATION TRANSCRIPTIONAL ACTIVATOR-RELATED"/>
    <property type="match status" value="1"/>
</dbReference>
<comment type="similarity">
    <text evidence="1">Belongs to the LysR transcriptional regulatory family.</text>
</comment>
<comment type="caution">
    <text evidence="6">The sequence shown here is derived from an EMBL/GenBank/DDBJ whole genome shotgun (WGS) entry which is preliminary data.</text>
</comment>
<accession>A0A942YDH4</accession>
<keyword evidence="2" id="KW-0805">Transcription regulation</keyword>
<dbReference type="Gene3D" id="3.40.190.290">
    <property type="match status" value="1"/>
</dbReference>
<protein>
    <submittedName>
        <fullName evidence="6">LysR family transcriptional regulator</fullName>
    </submittedName>
</protein>
<dbReference type="RefSeq" id="WP_213146415.1">
    <property type="nucleotide sequence ID" value="NZ_JAGYPE020000079.1"/>
</dbReference>
<keyword evidence="4" id="KW-0804">Transcription</keyword>
<keyword evidence="8" id="KW-1185">Reference proteome</keyword>
<gene>
    <name evidence="7" type="ORF">KHB02_026570</name>
    <name evidence="6" type="ORF">KHB02_35235</name>
</gene>
<dbReference type="InterPro" id="IPR050950">
    <property type="entry name" value="HTH-type_LysR_regulators"/>
</dbReference>
<organism evidence="6">
    <name type="scientific">Neobacillus citreus</name>
    <dbReference type="NCBI Taxonomy" id="2833578"/>
    <lineage>
        <taxon>Bacteria</taxon>
        <taxon>Bacillati</taxon>
        <taxon>Bacillota</taxon>
        <taxon>Bacilli</taxon>
        <taxon>Bacillales</taxon>
        <taxon>Bacillaceae</taxon>
        <taxon>Neobacillus</taxon>
    </lineage>
</organism>
<evidence type="ECO:0000313" key="7">
    <source>
        <dbReference type="EMBL" id="MCH6269097.1"/>
    </source>
</evidence>